<reference evidence="1 2" key="1">
    <citation type="submission" date="2023-03" db="EMBL/GenBank/DDBJ databases">
        <title>Paludisphaera mucosa sp. nov. a novel planctomycete from northern fen.</title>
        <authorList>
            <person name="Ivanova A."/>
        </authorList>
    </citation>
    <scope>NUCLEOTIDE SEQUENCE [LARGE SCALE GENOMIC DNA]</scope>
    <source>
        <strain evidence="1 2">Pla2</strain>
    </source>
</reference>
<accession>A0ABT6FJT5</accession>
<dbReference type="EMBL" id="JARRAG010000002">
    <property type="protein sequence ID" value="MDG3007645.1"/>
    <property type="molecule type" value="Genomic_DNA"/>
</dbReference>
<evidence type="ECO:0000313" key="1">
    <source>
        <dbReference type="EMBL" id="MDG3007645.1"/>
    </source>
</evidence>
<protein>
    <submittedName>
        <fullName evidence="1">Uncharacterized protein</fullName>
    </submittedName>
</protein>
<proteinExistence type="predicted"/>
<evidence type="ECO:0000313" key="2">
    <source>
        <dbReference type="Proteomes" id="UP001216907"/>
    </source>
</evidence>
<sequence>MAEGAPLRFLLIVTGSTLRAEELDRPLAYYLKRRVEEAIAAAPDEDLSDYEVHVVADFRWLHDDALQAMATISLGGPGVNELAHRWLEEVPVALAVNERYFIQMDPELAEAHASVWGMDNATTQIAVSVFLDRFLPRFLERCATVPPAALDLDDEGESESEDD</sequence>
<dbReference type="RefSeq" id="WP_277863919.1">
    <property type="nucleotide sequence ID" value="NZ_JARRAG010000002.1"/>
</dbReference>
<comment type="caution">
    <text evidence="1">The sequence shown here is derived from an EMBL/GenBank/DDBJ whole genome shotgun (WGS) entry which is preliminary data.</text>
</comment>
<gene>
    <name evidence="1" type="ORF">PZE19_28100</name>
</gene>
<keyword evidence="2" id="KW-1185">Reference proteome</keyword>
<name>A0ABT6FJT5_9BACT</name>
<dbReference type="Proteomes" id="UP001216907">
    <property type="component" value="Unassembled WGS sequence"/>
</dbReference>
<organism evidence="1 2">
    <name type="scientific">Paludisphaera mucosa</name>
    <dbReference type="NCBI Taxonomy" id="3030827"/>
    <lineage>
        <taxon>Bacteria</taxon>
        <taxon>Pseudomonadati</taxon>
        <taxon>Planctomycetota</taxon>
        <taxon>Planctomycetia</taxon>
        <taxon>Isosphaerales</taxon>
        <taxon>Isosphaeraceae</taxon>
        <taxon>Paludisphaera</taxon>
    </lineage>
</organism>